<dbReference type="EMBL" id="CP111018">
    <property type="protein sequence ID" value="WAR10803.1"/>
    <property type="molecule type" value="Genomic_DNA"/>
</dbReference>
<name>A0ABY7ELD6_MYAAR</name>
<dbReference type="Proteomes" id="UP001164746">
    <property type="component" value="Chromosome 7"/>
</dbReference>
<proteinExistence type="predicted"/>
<gene>
    <name evidence="2" type="ORF">MAR_035879</name>
</gene>
<feature type="region of interest" description="Disordered" evidence="1">
    <location>
        <begin position="64"/>
        <end position="87"/>
    </location>
</feature>
<reference evidence="2" key="1">
    <citation type="submission" date="2022-11" db="EMBL/GenBank/DDBJ databases">
        <title>Centuries of genome instability and evolution in soft-shell clam transmissible cancer (bioRxiv).</title>
        <authorList>
            <person name="Hart S.F.M."/>
            <person name="Yonemitsu M.A."/>
            <person name="Giersch R.M."/>
            <person name="Beal B.F."/>
            <person name="Arriagada G."/>
            <person name="Davis B.W."/>
            <person name="Ostrander E.A."/>
            <person name="Goff S.P."/>
            <person name="Metzger M.J."/>
        </authorList>
    </citation>
    <scope>NUCLEOTIDE SEQUENCE</scope>
    <source>
        <strain evidence="2">MELC-2E11</strain>
        <tissue evidence="2">Siphon/mantle</tissue>
    </source>
</reference>
<sequence>MLHVWILRSTEHVPDFMSDGVHVKRMLHRVGMYRKLHYRMVQILGRAVLPIWLLHAGQNLNSVEEDSSAKTASAQDPIYNERHSIKP</sequence>
<evidence type="ECO:0000313" key="3">
    <source>
        <dbReference type="Proteomes" id="UP001164746"/>
    </source>
</evidence>
<evidence type="ECO:0000256" key="1">
    <source>
        <dbReference type="SAM" id="MobiDB-lite"/>
    </source>
</evidence>
<organism evidence="2 3">
    <name type="scientific">Mya arenaria</name>
    <name type="common">Soft-shell clam</name>
    <dbReference type="NCBI Taxonomy" id="6604"/>
    <lineage>
        <taxon>Eukaryota</taxon>
        <taxon>Metazoa</taxon>
        <taxon>Spiralia</taxon>
        <taxon>Lophotrochozoa</taxon>
        <taxon>Mollusca</taxon>
        <taxon>Bivalvia</taxon>
        <taxon>Autobranchia</taxon>
        <taxon>Heteroconchia</taxon>
        <taxon>Euheterodonta</taxon>
        <taxon>Imparidentia</taxon>
        <taxon>Neoheterodontei</taxon>
        <taxon>Myida</taxon>
        <taxon>Myoidea</taxon>
        <taxon>Myidae</taxon>
        <taxon>Mya</taxon>
    </lineage>
</organism>
<accession>A0ABY7ELD6</accession>
<protein>
    <submittedName>
        <fullName evidence="2">Uncharacterized protein</fullName>
    </submittedName>
</protein>
<evidence type="ECO:0000313" key="2">
    <source>
        <dbReference type="EMBL" id="WAR10803.1"/>
    </source>
</evidence>
<keyword evidence="3" id="KW-1185">Reference proteome</keyword>